<protein>
    <submittedName>
        <fullName evidence="2">Uncharacterized protein</fullName>
    </submittedName>
</protein>
<gene>
    <name evidence="2" type="ORF">SVIM_LOCUS214214</name>
</gene>
<organism evidence="2">
    <name type="scientific">Salix viminalis</name>
    <name type="common">Common osier</name>
    <name type="synonym">Basket willow</name>
    <dbReference type="NCBI Taxonomy" id="40686"/>
    <lineage>
        <taxon>Eukaryota</taxon>
        <taxon>Viridiplantae</taxon>
        <taxon>Streptophyta</taxon>
        <taxon>Embryophyta</taxon>
        <taxon>Tracheophyta</taxon>
        <taxon>Spermatophyta</taxon>
        <taxon>Magnoliopsida</taxon>
        <taxon>eudicotyledons</taxon>
        <taxon>Gunneridae</taxon>
        <taxon>Pentapetalae</taxon>
        <taxon>rosids</taxon>
        <taxon>fabids</taxon>
        <taxon>Malpighiales</taxon>
        <taxon>Salicaceae</taxon>
        <taxon>Saliceae</taxon>
        <taxon>Salix</taxon>
    </lineage>
</organism>
<reference evidence="2" key="1">
    <citation type="submission" date="2019-03" db="EMBL/GenBank/DDBJ databases">
        <authorList>
            <person name="Mank J."/>
            <person name="Almeida P."/>
        </authorList>
    </citation>
    <scope>NUCLEOTIDE SEQUENCE</scope>
    <source>
        <strain evidence="2">78183</strain>
    </source>
</reference>
<proteinExistence type="predicted"/>
<feature type="compositionally biased region" description="Polar residues" evidence="1">
    <location>
        <begin position="227"/>
        <end position="242"/>
    </location>
</feature>
<dbReference type="EMBL" id="CAADRP010001446">
    <property type="protein sequence ID" value="VFU38981.1"/>
    <property type="molecule type" value="Genomic_DNA"/>
</dbReference>
<name>A0A6N2LTN7_SALVM</name>
<feature type="region of interest" description="Disordered" evidence="1">
    <location>
        <begin position="216"/>
        <end position="242"/>
    </location>
</feature>
<dbReference type="AlphaFoldDB" id="A0A6N2LTN7"/>
<accession>A0A6N2LTN7</accession>
<sequence length="242" mass="26478">MTLQVDRAKGTTSHISVKPLRFLRHANVVGISYYILYQTSSLTTRVHKCSKFFVRIPIDYHQYLFQPVVLLSLSKGIPGFKGAQYKNTLQFGVLMSITTTQLLPCWPSNELNPTPRHSHVEEDLCGLPGEQNPTVDGDLNPASDCLATKCCLKLLAPGGQEGGSSPNFALNQGSLLLVIGGKQRPTLKLSRTLKLGACPGSVGEVFCRGHEKNNHNLAGTHHHRHLATTTPLANNQQHPSEI</sequence>
<evidence type="ECO:0000256" key="1">
    <source>
        <dbReference type="SAM" id="MobiDB-lite"/>
    </source>
</evidence>
<evidence type="ECO:0000313" key="2">
    <source>
        <dbReference type="EMBL" id="VFU38981.1"/>
    </source>
</evidence>